<dbReference type="InterPro" id="IPR005119">
    <property type="entry name" value="LysR_subst-bd"/>
</dbReference>
<dbReference type="AlphaFoldDB" id="A0A109JTJ9"/>
<keyword evidence="5" id="KW-0804">Transcription</keyword>
<dbReference type="OrthoDB" id="9803735at2"/>
<evidence type="ECO:0000256" key="4">
    <source>
        <dbReference type="ARBA" id="ARBA00023125"/>
    </source>
</evidence>
<dbReference type="PROSITE" id="PS50931">
    <property type="entry name" value="HTH_LYSR"/>
    <property type="match status" value="1"/>
</dbReference>
<proteinExistence type="inferred from homology"/>
<comment type="similarity">
    <text evidence="2">Belongs to the LysR transcriptional regulatory family.</text>
</comment>
<dbReference type="PANTHER" id="PTHR30126">
    <property type="entry name" value="HTH-TYPE TRANSCRIPTIONAL REGULATOR"/>
    <property type="match status" value="1"/>
</dbReference>
<comment type="function">
    <text evidence="1">NodD regulates the expression of the nodABCFE genes which encode other nodulation proteins. NodD is also a negative regulator of its own expression. Binds flavonoids as inducers.</text>
</comment>
<dbReference type="GO" id="GO:0003700">
    <property type="term" value="F:DNA-binding transcription factor activity"/>
    <property type="evidence" value="ECO:0007669"/>
    <property type="project" value="InterPro"/>
</dbReference>
<organism evidence="7 8">
    <name type="scientific">Bradyrhizobium macuxiense</name>
    <dbReference type="NCBI Taxonomy" id="1755647"/>
    <lineage>
        <taxon>Bacteria</taxon>
        <taxon>Pseudomonadati</taxon>
        <taxon>Pseudomonadota</taxon>
        <taxon>Alphaproteobacteria</taxon>
        <taxon>Hyphomicrobiales</taxon>
        <taxon>Nitrobacteraceae</taxon>
        <taxon>Bradyrhizobium</taxon>
    </lineage>
</organism>
<comment type="caution">
    <text evidence="7">The sequence shown here is derived from an EMBL/GenBank/DDBJ whole genome shotgun (WGS) entry which is preliminary data.</text>
</comment>
<gene>
    <name evidence="7" type="ORF">AS156_06685</name>
</gene>
<dbReference type="SUPFAM" id="SSF46785">
    <property type="entry name" value="Winged helix' DNA-binding domain"/>
    <property type="match status" value="1"/>
</dbReference>
<dbReference type="Gene3D" id="3.40.190.10">
    <property type="entry name" value="Periplasmic binding protein-like II"/>
    <property type="match status" value="2"/>
</dbReference>
<dbReference type="InterPro" id="IPR036388">
    <property type="entry name" value="WH-like_DNA-bd_sf"/>
</dbReference>
<keyword evidence="3" id="KW-0805">Transcription regulation</keyword>
<dbReference type="Pfam" id="PF03466">
    <property type="entry name" value="LysR_substrate"/>
    <property type="match status" value="1"/>
</dbReference>
<dbReference type="InterPro" id="IPR036390">
    <property type="entry name" value="WH_DNA-bd_sf"/>
</dbReference>
<feature type="domain" description="HTH lysR-type" evidence="6">
    <location>
        <begin position="7"/>
        <end position="64"/>
    </location>
</feature>
<dbReference type="RefSeq" id="WP_066507764.1">
    <property type="nucleotide sequence ID" value="NZ_LNCU01000070.1"/>
</dbReference>
<evidence type="ECO:0000256" key="5">
    <source>
        <dbReference type="ARBA" id="ARBA00023163"/>
    </source>
</evidence>
<dbReference type="InterPro" id="IPR000847">
    <property type="entry name" value="LysR_HTH_N"/>
</dbReference>
<dbReference type="Gene3D" id="1.10.10.10">
    <property type="entry name" value="Winged helix-like DNA-binding domain superfamily/Winged helix DNA-binding domain"/>
    <property type="match status" value="1"/>
</dbReference>
<protein>
    <recommendedName>
        <fullName evidence="6">HTH lysR-type domain-containing protein</fullName>
    </recommendedName>
</protein>
<dbReference type="EMBL" id="LNCU01000070">
    <property type="protein sequence ID" value="KWV54660.1"/>
    <property type="molecule type" value="Genomic_DNA"/>
</dbReference>
<evidence type="ECO:0000313" key="8">
    <source>
        <dbReference type="Proteomes" id="UP000057737"/>
    </source>
</evidence>
<keyword evidence="4" id="KW-0238">DNA-binding</keyword>
<evidence type="ECO:0000313" key="7">
    <source>
        <dbReference type="EMBL" id="KWV54660.1"/>
    </source>
</evidence>
<dbReference type="PANTHER" id="PTHR30126:SF40">
    <property type="entry name" value="HTH-TYPE TRANSCRIPTIONAL REGULATOR GLTR"/>
    <property type="match status" value="1"/>
</dbReference>
<evidence type="ECO:0000256" key="3">
    <source>
        <dbReference type="ARBA" id="ARBA00023015"/>
    </source>
</evidence>
<keyword evidence="8" id="KW-1185">Reference proteome</keyword>
<dbReference type="Pfam" id="PF00126">
    <property type="entry name" value="HTH_1"/>
    <property type="match status" value="1"/>
</dbReference>
<dbReference type="GO" id="GO:0000976">
    <property type="term" value="F:transcription cis-regulatory region binding"/>
    <property type="evidence" value="ECO:0007669"/>
    <property type="project" value="TreeGrafter"/>
</dbReference>
<sequence>MLRALNIPIEAIRTIVAIAEMGSLSKAATKLGLSQPAVSAQVKRLQGLIGGQLFIKTANGTTFTDLGKLALQQARIILNANDQMLRLGGDENASLHRIGLSSLFAQRLFERAGKSDLSDLSIHVDQSGAIRKGLIEGYIDVAFIFAPHVDADLAKTVREQRAFPAIWVRSPDFVLSPGAPIPIITLPGQDWMIGPLDRMGSAYKVVLHTSDYLVRLTAVRLGIGLTALPSFSVPDDLIESPDYYLPQLSDLRAVLCARPGLRGDVATRLVKRIKGIFDDHIPDPRGKSALGN</sequence>
<dbReference type="PRINTS" id="PR00039">
    <property type="entry name" value="HTHLYSR"/>
</dbReference>
<dbReference type="SUPFAM" id="SSF53850">
    <property type="entry name" value="Periplasmic binding protein-like II"/>
    <property type="match status" value="1"/>
</dbReference>
<evidence type="ECO:0000256" key="2">
    <source>
        <dbReference type="ARBA" id="ARBA00009437"/>
    </source>
</evidence>
<accession>A0A109JTJ9</accession>
<evidence type="ECO:0000259" key="6">
    <source>
        <dbReference type="PROSITE" id="PS50931"/>
    </source>
</evidence>
<evidence type="ECO:0000256" key="1">
    <source>
        <dbReference type="ARBA" id="ARBA00003502"/>
    </source>
</evidence>
<name>A0A109JTJ9_9BRAD</name>
<dbReference type="Proteomes" id="UP000057737">
    <property type="component" value="Unassembled WGS sequence"/>
</dbReference>
<reference evidence="7 8" key="1">
    <citation type="submission" date="2015-11" db="EMBL/GenBank/DDBJ databases">
        <title>Draft Genome Sequence of the Strain BR 10303 (Bradyrhizobium sp.) isolated from nodules of Centrolobium paraense.</title>
        <authorList>
            <person name="Zelli J.E."/>
            <person name="Simoes-Araujo J.L."/>
            <person name="Barauna A.C."/>
            <person name="Silva K."/>
        </authorList>
    </citation>
    <scope>NUCLEOTIDE SEQUENCE [LARGE SCALE GENOMIC DNA]</scope>
    <source>
        <strain evidence="7 8">BR 10303</strain>
    </source>
</reference>